<evidence type="ECO:0000259" key="2">
    <source>
        <dbReference type="Pfam" id="PF05899"/>
    </source>
</evidence>
<feature type="domain" description="(S)-ureidoglycine aminohydrolase cupin" evidence="2">
    <location>
        <begin position="90"/>
        <end position="135"/>
    </location>
</feature>
<evidence type="ECO:0000313" key="4">
    <source>
        <dbReference type="Proteomes" id="UP000183685"/>
    </source>
</evidence>
<dbReference type="EMBL" id="FNAK01000002">
    <property type="protein sequence ID" value="SDD52106.1"/>
    <property type="molecule type" value="Genomic_DNA"/>
</dbReference>
<dbReference type="Gene3D" id="2.60.120.10">
    <property type="entry name" value="Jelly Rolls"/>
    <property type="match status" value="1"/>
</dbReference>
<keyword evidence="4" id="KW-1185">Reference proteome</keyword>
<proteinExistence type="predicted"/>
<evidence type="ECO:0000256" key="1">
    <source>
        <dbReference type="SAM" id="SignalP"/>
    </source>
</evidence>
<name>A0A1G6VGY9_9PROT</name>
<dbReference type="InterPro" id="IPR008579">
    <property type="entry name" value="UGlyAH_Cupin_dom"/>
</dbReference>
<gene>
    <name evidence="3" type="ORF">SAMN04488071_0699</name>
</gene>
<organism evidence="3 4">
    <name type="scientific">Kordiimonas lacus</name>
    <dbReference type="NCBI Taxonomy" id="637679"/>
    <lineage>
        <taxon>Bacteria</taxon>
        <taxon>Pseudomonadati</taxon>
        <taxon>Pseudomonadota</taxon>
        <taxon>Alphaproteobacteria</taxon>
        <taxon>Kordiimonadales</taxon>
        <taxon>Kordiimonadaceae</taxon>
        <taxon>Kordiimonas</taxon>
    </lineage>
</organism>
<dbReference type="InterPro" id="IPR014710">
    <property type="entry name" value="RmlC-like_jellyroll"/>
</dbReference>
<dbReference type="SUPFAM" id="SSF51182">
    <property type="entry name" value="RmlC-like cupins"/>
    <property type="match status" value="1"/>
</dbReference>
<evidence type="ECO:0000313" key="3">
    <source>
        <dbReference type="EMBL" id="SDD52106.1"/>
    </source>
</evidence>
<dbReference type="OrthoDB" id="9799053at2"/>
<dbReference type="Proteomes" id="UP000183685">
    <property type="component" value="Unassembled WGS sequence"/>
</dbReference>
<keyword evidence="1" id="KW-0732">Signal</keyword>
<feature type="signal peptide" evidence="1">
    <location>
        <begin position="1"/>
        <end position="20"/>
    </location>
</feature>
<dbReference type="RefSeq" id="WP_068305366.1">
    <property type="nucleotide sequence ID" value="NZ_DAIOMO010000001.1"/>
</dbReference>
<protein>
    <recommendedName>
        <fullName evidence="2">(S)-ureidoglycine aminohydrolase cupin domain-containing protein</fullName>
    </recommendedName>
</protein>
<reference evidence="3 4" key="1">
    <citation type="submission" date="2016-10" db="EMBL/GenBank/DDBJ databases">
        <authorList>
            <person name="de Groot N.N."/>
        </authorList>
    </citation>
    <scope>NUCLEOTIDE SEQUENCE [LARGE SCALE GENOMIC DNA]</scope>
    <source>
        <strain evidence="3 4">CGMCC 1.9109</strain>
    </source>
</reference>
<dbReference type="InterPro" id="IPR011051">
    <property type="entry name" value="RmlC_Cupin_sf"/>
</dbReference>
<dbReference type="Pfam" id="PF05899">
    <property type="entry name" value="Cupin_3"/>
    <property type="match status" value="1"/>
</dbReference>
<accession>A0A1G6VGY9</accession>
<dbReference type="AlphaFoldDB" id="A0A1G6VGY9"/>
<feature type="chain" id="PRO_5010370559" description="(S)-ureidoglycine aminohydrolase cupin domain-containing protein" evidence="1">
    <location>
        <begin position="21"/>
        <end position="152"/>
    </location>
</feature>
<sequence>MSRFVIAFLAGACLSAPTFAGDDMTKHPQKMSKAEIAGEIFKDKRLVVMTHEGEEGPYQTEDVETFLSTDKKFDSGMYRSGPVRMTLEPYGVDEFMYFLEGGVTLTSDDGTVTEIKAGDAVTIGKEWRGTWDTKGYTKIYVIYSPTPMVGEE</sequence>